<gene>
    <name evidence="2" type="ORF">N0D28_09470</name>
</gene>
<name>A0ABY5YF21_9DEIO</name>
<dbReference type="RefSeq" id="WP_260559285.1">
    <property type="nucleotide sequence ID" value="NZ_BAABEC010000005.1"/>
</dbReference>
<reference evidence="2" key="1">
    <citation type="submission" date="2022-09" db="EMBL/GenBank/DDBJ databases">
        <title>genome sequence of Deinococcus rubellus.</title>
        <authorList>
            <person name="Srinivasan S."/>
        </authorList>
    </citation>
    <scope>NUCLEOTIDE SEQUENCE</scope>
    <source>
        <strain evidence="2">Ant6</strain>
    </source>
</reference>
<feature type="region of interest" description="Disordered" evidence="1">
    <location>
        <begin position="25"/>
        <end position="45"/>
    </location>
</feature>
<evidence type="ECO:0000256" key="1">
    <source>
        <dbReference type="SAM" id="MobiDB-lite"/>
    </source>
</evidence>
<organism evidence="2 3">
    <name type="scientific">Deinococcus rubellus</name>
    <dbReference type="NCBI Taxonomy" id="1889240"/>
    <lineage>
        <taxon>Bacteria</taxon>
        <taxon>Thermotogati</taxon>
        <taxon>Deinococcota</taxon>
        <taxon>Deinococci</taxon>
        <taxon>Deinococcales</taxon>
        <taxon>Deinococcaceae</taxon>
        <taxon>Deinococcus</taxon>
    </lineage>
</organism>
<feature type="compositionally biased region" description="Low complexity" evidence="1">
    <location>
        <begin position="27"/>
        <end position="38"/>
    </location>
</feature>
<evidence type="ECO:0000313" key="2">
    <source>
        <dbReference type="EMBL" id="UWX62992.1"/>
    </source>
</evidence>
<dbReference type="EMBL" id="CP104213">
    <property type="protein sequence ID" value="UWX62992.1"/>
    <property type="molecule type" value="Genomic_DNA"/>
</dbReference>
<proteinExistence type="predicted"/>
<keyword evidence="3" id="KW-1185">Reference proteome</keyword>
<feature type="region of interest" description="Disordered" evidence="1">
    <location>
        <begin position="88"/>
        <end position="116"/>
    </location>
</feature>
<dbReference type="Proteomes" id="UP001060261">
    <property type="component" value="Chromosome"/>
</dbReference>
<sequence>MAYQGKLSGSQVIVLENDGDQTTIRLSSEGQRQSSSASTGEWQGTPVLWQLDDSAVVEIKTGDDSVFYRVKGGQLQSLSQKPDLATAEAVDLEEVQDGTGKSEMKPLEPMKPMKPM</sequence>
<protein>
    <submittedName>
        <fullName evidence="2">Uncharacterized protein</fullName>
    </submittedName>
</protein>
<evidence type="ECO:0000313" key="3">
    <source>
        <dbReference type="Proteomes" id="UP001060261"/>
    </source>
</evidence>
<accession>A0ABY5YF21</accession>